<accession>A0A383EHX7</accession>
<protein>
    <submittedName>
        <fullName evidence="1">Uncharacterized protein</fullName>
    </submittedName>
</protein>
<dbReference type="EMBL" id="UINC01225576">
    <property type="protein sequence ID" value="SVE55708.1"/>
    <property type="molecule type" value="Genomic_DNA"/>
</dbReference>
<dbReference type="AlphaFoldDB" id="A0A383EHX7"/>
<name>A0A383EHX7_9ZZZZ</name>
<proteinExistence type="predicted"/>
<gene>
    <name evidence="1" type="ORF">METZ01_LOCUS508562</name>
</gene>
<reference evidence="1" key="1">
    <citation type="submission" date="2018-05" db="EMBL/GenBank/DDBJ databases">
        <authorList>
            <person name="Lanie J.A."/>
            <person name="Ng W.-L."/>
            <person name="Kazmierczak K.M."/>
            <person name="Andrzejewski T.M."/>
            <person name="Davidsen T.M."/>
            <person name="Wayne K.J."/>
            <person name="Tettelin H."/>
            <person name="Glass J.I."/>
            <person name="Rusch D."/>
            <person name="Podicherti R."/>
            <person name="Tsui H.-C.T."/>
            <person name="Winkler M.E."/>
        </authorList>
    </citation>
    <scope>NUCLEOTIDE SEQUENCE</scope>
</reference>
<organism evidence="1">
    <name type="scientific">marine metagenome</name>
    <dbReference type="NCBI Taxonomy" id="408172"/>
    <lineage>
        <taxon>unclassified sequences</taxon>
        <taxon>metagenomes</taxon>
        <taxon>ecological metagenomes</taxon>
    </lineage>
</organism>
<sequence>MTTRTVVELVGVQANTAIWFLMSLRRLFTS</sequence>
<feature type="non-terminal residue" evidence="1">
    <location>
        <position position="30"/>
    </location>
</feature>
<evidence type="ECO:0000313" key="1">
    <source>
        <dbReference type="EMBL" id="SVE55708.1"/>
    </source>
</evidence>